<name>A0A086AGF1_FLAHY</name>
<feature type="transmembrane region" description="Helical" evidence="1">
    <location>
        <begin position="59"/>
        <end position="79"/>
    </location>
</feature>
<keyword evidence="1" id="KW-0472">Membrane</keyword>
<dbReference type="RefSeq" id="WP_035622682.1">
    <property type="nucleotide sequence ID" value="NZ_JBEWQG010000038.1"/>
</dbReference>
<keyword evidence="5" id="KW-1185">Reference proteome</keyword>
<feature type="transmembrane region" description="Helical" evidence="1">
    <location>
        <begin position="7"/>
        <end position="30"/>
    </location>
</feature>
<dbReference type="Proteomes" id="UP000198424">
    <property type="component" value="Unassembled WGS sequence"/>
</dbReference>
<dbReference type="EMBL" id="MUGY01000049">
    <property type="protein sequence ID" value="OXA86014.1"/>
    <property type="molecule type" value="Genomic_DNA"/>
</dbReference>
<dbReference type="AlphaFoldDB" id="A0A086AGF1"/>
<organism evidence="2 4">
    <name type="scientific">Flavobacterium hydatis</name>
    <name type="common">Cytophaga aquatilis</name>
    <dbReference type="NCBI Taxonomy" id="991"/>
    <lineage>
        <taxon>Bacteria</taxon>
        <taxon>Pseudomonadati</taxon>
        <taxon>Bacteroidota</taxon>
        <taxon>Flavobacteriia</taxon>
        <taxon>Flavobacteriales</taxon>
        <taxon>Flavobacteriaceae</taxon>
        <taxon>Flavobacterium</taxon>
    </lineage>
</organism>
<evidence type="ECO:0000313" key="5">
    <source>
        <dbReference type="Proteomes" id="UP000198424"/>
    </source>
</evidence>
<dbReference type="STRING" id="991.IW20_12735"/>
<dbReference type="Proteomes" id="UP000028712">
    <property type="component" value="Unassembled WGS sequence"/>
</dbReference>
<protein>
    <submittedName>
        <fullName evidence="3">DUF1440 domain-containing protein</fullName>
    </submittedName>
</protein>
<evidence type="ECO:0000256" key="1">
    <source>
        <dbReference type="SAM" id="Phobius"/>
    </source>
</evidence>
<proteinExistence type="predicted"/>
<evidence type="ECO:0000313" key="3">
    <source>
        <dbReference type="EMBL" id="OXA86014.1"/>
    </source>
</evidence>
<comment type="caution">
    <text evidence="2">The sequence shown here is derived from an EMBL/GenBank/DDBJ whole genome shotgun (WGS) entry which is preliminary data.</text>
</comment>
<feature type="transmembrane region" description="Helical" evidence="1">
    <location>
        <begin position="128"/>
        <end position="147"/>
    </location>
</feature>
<sequence>MKSKVGTVLLSGLVAGTLDIITPILIYAVILQKTTALKILQSIASGVFKQEAYSGDPKMAFYGLLFHFIIATTFALIYFKVYPYISFLKNNALLSGVVYGIFVWIIMNLIVLPIVFPILPAKNLDFPLLLSILILIFCIGIPIAFITKKYYSYTANR</sequence>
<keyword evidence="1" id="KW-1133">Transmembrane helix</keyword>
<dbReference type="eggNOG" id="ENOG5032Y2Y">
    <property type="taxonomic scope" value="Bacteria"/>
</dbReference>
<evidence type="ECO:0000313" key="4">
    <source>
        <dbReference type="Proteomes" id="UP000028712"/>
    </source>
</evidence>
<keyword evidence="1" id="KW-0812">Transmembrane</keyword>
<gene>
    <name evidence="3" type="ORF">B0A62_23760</name>
    <name evidence="2" type="ORF">IW20_12735</name>
</gene>
<reference evidence="3 5" key="2">
    <citation type="submission" date="2016-11" db="EMBL/GenBank/DDBJ databases">
        <title>Whole genomes of Flavobacteriaceae.</title>
        <authorList>
            <person name="Stine C."/>
            <person name="Li C."/>
            <person name="Tadesse D."/>
        </authorList>
    </citation>
    <scope>NUCLEOTIDE SEQUENCE [LARGE SCALE GENOMIC DNA]</scope>
    <source>
        <strain evidence="3 5">ATCC 29551</strain>
    </source>
</reference>
<dbReference type="EMBL" id="JPRM01000018">
    <property type="protein sequence ID" value="KFF15765.1"/>
    <property type="molecule type" value="Genomic_DNA"/>
</dbReference>
<accession>A0A086AGF1</accession>
<dbReference type="OrthoDB" id="7564746at2"/>
<evidence type="ECO:0000313" key="2">
    <source>
        <dbReference type="EMBL" id="KFF15765.1"/>
    </source>
</evidence>
<reference evidence="2 4" key="1">
    <citation type="submission" date="2014-07" db="EMBL/GenBank/DDBJ databases">
        <title>Genome of Flavobacterium hydatis DSM 2063.</title>
        <authorList>
            <person name="Pipes S.E."/>
            <person name="Stropko S.J."/>
            <person name="Newman J.D."/>
        </authorList>
    </citation>
    <scope>NUCLEOTIDE SEQUENCE [LARGE SCALE GENOMIC DNA]</scope>
    <source>
        <strain evidence="2 4">DSM 2063</strain>
    </source>
</reference>
<feature type="transmembrane region" description="Helical" evidence="1">
    <location>
        <begin position="91"/>
        <end position="116"/>
    </location>
</feature>